<evidence type="ECO:0000313" key="2">
    <source>
        <dbReference type="EMBL" id="CAG8748641.1"/>
    </source>
</evidence>
<sequence>TLTILKTGGGKSLIYAVASILLWGLTVIFTSQKALMDDQIVYNSQGLQFVIDETHCIVSYEGFR</sequence>
<keyword evidence="3" id="KW-1185">Reference proteome</keyword>
<evidence type="ECO:0000256" key="1">
    <source>
        <dbReference type="SAM" id="Phobius"/>
    </source>
</evidence>
<name>A0A9N9IT53_FUNMO</name>
<feature type="non-terminal residue" evidence="2">
    <location>
        <position position="64"/>
    </location>
</feature>
<organism evidence="2 3">
    <name type="scientific">Funneliformis mosseae</name>
    <name type="common">Endomycorrhizal fungus</name>
    <name type="synonym">Glomus mosseae</name>
    <dbReference type="NCBI Taxonomy" id="27381"/>
    <lineage>
        <taxon>Eukaryota</taxon>
        <taxon>Fungi</taxon>
        <taxon>Fungi incertae sedis</taxon>
        <taxon>Mucoromycota</taxon>
        <taxon>Glomeromycotina</taxon>
        <taxon>Glomeromycetes</taxon>
        <taxon>Glomerales</taxon>
        <taxon>Glomeraceae</taxon>
        <taxon>Funneliformis</taxon>
    </lineage>
</organism>
<proteinExistence type="predicted"/>
<feature type="non-terminal residue" evidence="2">
    <location>
        <position position="1"/>
    </location>
</feature>
<dbReference type="SUPFAM" id="SSF52540">
    <property type="entry name" value="P-loop containing nucleoside triphosphate hydrolases"/>
    <property type="match status" value="1"/>
</dbReference>
<keyword evidence="1" id="KW-1133">Transmembrane helix</keyword>
<reference evidence="2" key="1">
    <citation type="submission" date="2021-06" db="EMBL/GenBank/DDBJ databases">
        <authorList>
            <person name="Kallberg Y."/>
            <person name="Tangrot J."/>
            <person name="Rosling A."/>
        </authorList>
    </citation>
    <scope>NUCLEOTIDE SEQUENCE</scope>
    <source>
        <strain evidence="2">87-6 pot B 2015</strain>
    </source>
</reference>
<evidence type="ECO:0000313" key="3">
    <source>
        <dbReference type="Proteomes" id="UP000789375"/>
    </source>
</evidence>
<comment type="caution">
    <text evidence="2">The sequence shown here is derived from an EMBL/GenBank/DDBJ whole genome shotgun (WGS) entry which is preliminary data.</text>
</comment>
<accession>A0A9N9IT53</accession>
<dbReference type="Proteomes" id="UP000789375">
    <property type="component" value="Unassembled WGS sequence"/>
</dbReference>
<feature type="transmembrane region" description="Helical" evidence="1">
    <location>
        <begin position="12"/>
        <end position="30"/>
    </location>
</feature>
<keyword evidence="1" id="KW-0812">Transmembrane</keyword>
<protein>
    <submittedName>
        <fullName evidence="2">7643_t:CDS:1</fullName>
    </submittedName>
</protein>
<dbReference type="Gene3D" id="3.40.50.300">
    <property type="entry name" value="P-loop containing nucleotide triphosphate hydrolases"/>
    <property type="match status" value="1"/>
</dbReference>
<gene>
    <name evidence="2" type="ORF">FMOSSE_LOCUS16528</name>
</gene>
<keyword evidence="1" id="KW-0472">Membrane</keyword>
<dbReference type="AlphaFoldDB" id="A0A9N9IT53"/>
<dbReference type="InterPro" id="IPR027417">
    <property type="entry name" value="P-loop_NTPase"/>
</dbReference>
<dbReference type="EMBL" id="CAJVPP010024001">
    <property type="protein sequence ID" value="CAG8748641.1"/>
    <property type="molecule type" value="Genomic_DNA"/>
</dbReference>